<feature type="transmembrane region" description="Helical" evidence="1">
    <location>
        <begin position="20"/>
        <end position="43"/>
    </location>
</feature>
<feature type="transmembrane region" description="Helical" evidence="1">
    <location>
        <begin position="164"/>
        <end position="186"/>
    </location>
</feature>
<evidence type="ECO:0000313" key="3">
    <source>
        <dbReference type="Proteomes" id="UP000320176"/>
    </source>
</evidence>
<proteinExistence type="predicted"/>
<accession>A0A5C6B4G1</accession>
<name>A0A5C6B4G1_9BACT</name>
<keyword evidence="1" id="KW-0472">Membrane</keyword>
<dbReference type="Proteomes" id="UP000320176">
    <property type="component" value="Unassembled WGS sequence"/>
</dbReference>
<dbReference type="RefSeq" id="WP_146519449.1">
    <property type="nucleotide sequence ID" value="NZ_CP151726.1"/>
</dbReference>
<evidence type="ECO:0008006" key="4">
    <source>
        <dbReference type="Google" id="ProtNLM"/>
    </source>
</evidence>
<keyword evidence="3" id="KW-1185">Reference proteome</keyword>
<sequence precursor="true">MPKTNDERQFQGSTPPVDRLPLLCLRLGAFLCFAGWTWVHYYWEAPYGVLLWHDSTYELASRLGLSWDEFVGTGADDGLVQKWMGKIWWLYLTCTLLTLTVRQRSWIQMGVLVFGSGLLTLLSYAAYVRSQSQFPMFIEHGGQMLIPILLVMALSLGARHRVTVVTAIIALIMTFAGHGSYAIGWWPTPGKFYAMTTLILGVEYPTAQTLLRTAGVFDFLVCIGICVPFLRRPSALYATAWGFLTAIARPVAGMSWELNFWGADQYLHEAVFRAPHFLIPLYLLMIWRPTHPTADSDKLDAKPSPIPASQ</sequence>
<dbReference type="OrthoDB" id="289366at2"/>
<keyword evidence="1" id="KW-1133">Transmembrane helix</keyword>
<feature type="transmembrane region" description="Helical" evidence="1">
    <location>
        <begin position="109"/>
        <end position="128"/>
    </location>
</feature>
<dbReference type="EMBL" id="SJPN01000002">
    <property type="protein sequence ID" value="TWU06361.1"/>
    <property type="molecule type" value="Genomic_DNA"/>
</dbReference>
<organism evidence="2 3">
    <name type="scientific">Stieleria varia</name>
    <dbReference type="NCBI Taxonomy" id="2528005"/>
    <lineage>
        <taxon>Bacteria</taxon>
        <taxon>Pseudomonadati</taxon>
        <taxon>Planctomycetota</taxon>
        <taxon>Planctomycetia</taxon>
        <taxon>Pirellulales</taxon>
        <taxon>Pirellulaceae</taxon>
        <taxon>Stieleria</taxon>
    </lineage>
</organism>
<reference evidence="2 3" key="1">
    <citation type="submission" date="2019-02" db="EMBL/GenBank/DDBJ databases">
        <title>Deep-cultivation of Planctomycetes and their phenomic and genomic characterization uncovers novel biology.</title>
        <authorList>
            <person name="Wiegand S."/>
            <person name="Jogler M."/>
            <person name="Boedeker C."/>
            <person name="Pinto D."/>
            <person name="Vollmers J."/>
            <person name="Rivas-Marin E."/>
            <person name="Kohn T."/>
            <person name="Peeters S.H."/>
            <person name="Heuer A."/>
            <person name="Rast P."/>
            <person name="Oberbeckmann S."/>
            <person name="Bunk B."/>
            <person name="Jeske O."/>
            <person name="Meyerdierks A."/>
            <person name="Storesund J.E."/>
            <person name="Kallscheuer N."/>
            <person name="Luecker S."/>
            <person name="Lage O.M."/>
            <person name="Pohl T."/>
            <person name="Merkel B.J."/>
            <person name="Hornburger P."/>
            <person name="Mueller R.-W."/>
            <person name="Bruemmer F."/>
            <person name="Labrenz M."/>
            <person name="Spormann A.M."/>
            <person name="Op Den Camp H."/>
            <person name="Overmann J."/>
            <person name="Amann R."/>
            <person name="Jetten M.S.M."/>
            <person name="Mascher T."/>
            <person name="Medema M.H."/>
            <person name="Devos D.P."/>
            <person name="Kaster A.-K."/>
            <person name="Ovreas L."/>
            <person name="Rohde M."/>
            <person name="Galperin M.Y."/>
            <person name="Jogler C."/>
        </authorList>
    </citation>
    <scope>NUCLEOTIDE SEQUENCE [LARGE SCALE GENOMIC DNA]</scope>
    <source>
        <strain evidence="2 3">Pla52n</strain>
    </source>
</reference>
<protein>
    <recommendedName>
        <fullName evidence="4">Transmembrane protein</fullName>
    </recommendedName>
</protein>
<feature type="transmembrane region" description="Helical" evidence="1">
    <location>
        <begin position="210"/>
        <end position="230"/>
    </location>
</feature>
<keyword evidence="1" id="KW-0812">Transmembrane</keyword>
<evidence type="ECO:0000256" key="1">
    <source>
        <dbReference type="SAM" id="Phobius"/>
    </source>
</evidence>
<feature type="transmembrane region" description="Helical" evidence="1">
    <location>
        <begin position="83"/>
        <end position="102"/>
    </location>
</feature>
<comment type="caution">
    <text evidence="2">The sequence shown here is derived from an EMBL/GenBank/DDBJ whole genome shotgun (WGS) entry which is preliminary data.</text>
</comment>
<feature type="transmembrane region" description="Helical" evidence="1">
    <location>
        <begin position="140"/>
        <end position="157"/>
    </location>
</feature>
<dbReference type="AlphaFoldDB" id="A0A5C6B4G1"/>
<gene>
    <name evidence="2" type="ORF">Pla52n_20820</name>
</gene>
<evidence type="ECO:0000313" key="2">
    <source>
        <dbReference type="EMBL" id="TWU06361.1"/>
    </source>
</evidence>